<proteinExistence type="inferred from homology"/>
<keyword evidence="3" id="KW-1185">Reference proteome</keyword>
<name>A0A6I8V063_DROPS</name>
<dbReference type="GO" id="GO:0005956">
    <property type="term" value="C:protein kinase CK2 complex"/>
    <property type="evidence" value="ECO:0007669"/>
    <property type="project" value="InterPro"/>
</dbReference>
<dbReference type="KEGG" id="dpo:6901308"/>
<dbReference type="PANTHER" id="PTHR11740:SF0">
    <property type="entry name" value="CASEIN KINASE II SUBUNIT BETA"/>
    <property type="match status" value="1"/>
</dbReference>
<comment type="similarity">
    <text evidence="1">Belongs to the casein kinase 2 subunit beta family.</text>
</comment>
<dbReference type="Gene3D" id="1.10.1820.10">
    <property type="entry name" value="protein kinase ck2 holoenzyme, chain C, domain 1"/>
    <property type="match status" value="1"/>
</dbReference>
<dbReference type="FunFam" id="1.10.1820.10:FF:000005">
    <property type="entry name" value="Casein kinase II subunit beta"/>
    <property type="match status" value="1"/>
</dbReference>
<dbReference type="InParanoid" id="A0A6I8V063"/>
<dbReference type="GO" id="GO:0019887">
    <property type="term" value="F:protein kinase regulator activity"/>
    <property type="evidence" value="ECO:0007669"/>
    <property type="project" value="InterPro"/>
</dbReference>
<protein>
    <submittedName>
        <fullName evidence="4">Casein kinase II subunit beta'-like</fullName>
    </submittedName>
</protein>
<evidence type="ECO:0000313" key="4">
    <source>
        <dbReference type="RefSeq" id="XP_002134009.2"/>
    </source>
</evidence>
<dbReference type="PANTHER" id="PTHR11740">
    <property type="entry name" value="CASEIN KINASE II SUBUNIT BETA"/>
    <property type="match status" value="1"/>
</dbReference>
<dbReference type="AlphaFoldDB" id="A0A6I8V063"/>
<comment type="function">
    <text evidence="2">Participates in Wnt signaling. Plays a complex role in regulating the basal catalytic activity of the alpha subunit.</text>
</comment>
<dbReference type="InterPro" id="IPR016149">
    <property type="entry name" value="Casein_kin_II_reg-sub_N"/>
</dbReference>
<dbReference type="RefSeq" id="XP_002134009.2">
    <property type="nucleotide sequence ID" value="XM_002133973.3"/>
</dbReference>
<dbReference type="Pfam" id="PF01214">
    <property type="entry name" value="CK_II_beta"/>
    <property type="match status" value="1"/>
</dbReference>
<dbReference type="PRINTS" id="PR00472">
    <property type="entry name" value="CASNKINASEII"/>
</dbReference>
<organism evidence="3 4">
    <name type="scientific">Drosophila pseudoobscura pseudoobscura</name>
    <name type="common">Fruit fly</name>
    <dbReference type="NCBI Taxonomy" id="46245"/>
    <lineage>
        <taxon>Eukaryota</taxon>
        <taxon>Metazoa</taxon>
        <taxon>Ecdysozoa</taxon>
        <taxon>Arthropoda</taxon>
        <taxon>Hexapoda</taxon>
        <taxon>Insecta</taxon>
        <taxon>Pterygota</taxon>
        <taxon>Neoptera</taxon>
        <taxon>Endopterygota</taxon>
        <taxon>Diptera</taxon>
        <taxon>Brachycera</taxon>
        <taxon>Muscomorpha</taxon>
        <taxon>Ephydroidea</taxon>
        <taxon>Drosophilidae</taxon>
        <taxon>Drosophila</taxon>
        <taxon>Sophophora</taxon>
    </lineage>
</organism>
<reference evidence="4" key="1">
    <citation type="submission" date="2025-08" db="UniProtKB">
        <authorList>
            <consortium name="RefSeq"/>
        </authorList>
    </citation>
    <scope>IDENTIFICATION</scope>
    <source>
        <strain evidence="4">MV-25-SWS-2005</strain>
        <tissue evidence="4">Whole body</tissue>
    </source>
</reference>
<dbReference type="FunFam" id="2.20.25.20:FF:000002">
    <property type="entry name" value="Casein kinase II subunit beta"/>
    <property type="match status" value="1"/>
</dbReference>
<dbReference type="PROSITE" id="PS01101">
    <property type="entry name" value="CK2_BETA"/>
    <property type="match status" value="1"/>
</dbReference>
<dbReference type="Proteomes" id="UP000001819">
    <property type="component" value="Chromosome X"/>
</dbReference>
<sequence>MTDSDETGWIQWFCKQRGNEFFTFVDEEYIRDKFNLMFLDTELRNYSSALDVILDLNSGSRSDNGTHSEVDESAEKLYGMIHARFILTDRGIDLMIRKFHKGVFGTCPRVFCHRQHVLPIGLSDTPGEEMVRLYCPKCNDIYTPKSGRHRNLDGAFFGTNFPQMLFMVKPEARPKRSKTKFVPRLYGFKIHPLAYRTGPQKSLDETDI</sequence>
<accession>A0A6I8V063</accession>
<evidence type="ECO:0000256" key="1">
    <source>
        <dbReference type="ARBA" id="ARBA00006941"/>
    </source>
</evidence>
<evidence type="ECO:0000256" key="2">
    <source>
        <dbReference type="ARBA" id="ARBA00058642"/>
    </source>
</evidence>
<evidence type="ECO:0000313" key="3">
    <source>
        <dbReference type="Proteomes" id="UP000001819"/>
    </source>
</evidence>
<dbReference type="InterPro" id="IPR035991">
    <property type="entry name" value="Casein_kinase_II_beta-like"/>
</dbReference>
<dbReference type="SUPFAM" id="SSF57798">
    <property type="entry name" value="Casein kinase II beta subunit"/>
    <property type="match status" value="1"/>
</dbReference>
<dbReference type="GO" id="GO:0005737">
    <property type="term" value="C:cytoplasm"/>
    <property type="evidence" value="ECO:0007669"/>
    <property type="project" value="TreeGrafter"/>
</dbReference>
<dbReference type="InterPro" id="IPR000704">
    <property type="entry name" value="Casein_kinase_II_reg-sub"/>
</dbReference>
<dbReference type="SMART" id="SM01085">
    <property type="entry name" value="CK_II_beta"/>
    <property type="match status" value="1"/>
</dbReference>
<dbReference type="Gene3D" id="2.20.25.20">
    <property type="match status" value="1"/>
</dbReference>
<gene>
    <name evidence="4" type="primary">LOC6901308</name>
</gene>